<dbReference type="InterPro" id="IPR010275">
    <property type="entry name" value="MepK"/>
</dbReference>
<dbReference type="GO" id="GO:0046872">
    <property type="term" value="F:metal ion binding"/>
    <property type="evidence" value="ECO:0007669"/>
    <property type="project" value="UniProtKB-KW"/>
</dbReference>
<comment type="cofactor">
    <cofactor evidence="1">
        <name>Zn(2+)</name>
        <dbReference type="ChEBI" id="CHEBI:29105"/>
    </cofactor>
</comment>
<dbReference type="GO" id="GO:0008237">
    <property type="term" value="F:metallopeptidase activity"/>
    <property type="evidence" value="ECO:0007669"/>
    <property type="project" value="UniProtKB-KW"/>
</dbReference>
<evidence type="ECO:0000313" key="14">
    <source>
        <dbReference type="Proteomes" id="UP000220480"/>
    </source>
</evidence>
<comment type="caution">
    <text evidence="13">The sequence shown here is derived from an EMBL/GenBank/DDBJ whole genome shotgun (WGS) entry which is preliminary data.</text>
</comment>
<keyword evidence="3" id="KW-0645">Protease</keyword>
<evidence type="ECO:0000256" key="1">
    <source>
        <dbReference type="ARBA" id="ARBA00001947"/>
    </source>
</evidence>
<evidence type="ECO:0000256" key="11">
    <source>
        <dbReference type="ARBA" id="ARBA00093666"/>
    </source>
</evidence>
<evidence type="ECO:0000256" key="7">
    <source>
        <dbReference type="ARBA" id="ARBA00022833"/>
    </source>
</evidence>
<dbReference type="EMBL" id="NMTZ01000020">
    <property type="protein sequence ID" value="PDX83832.1"/>
    <property type="molecule type" value="Genomic_DNA"/>
</dbReference>
<dbReference type="InterPro" id="IPR009045">
    <property type="entry name" value="Zn_M74/Hedgehog-like"/>
</dbReference>
<dbReference type="Pfam" id="PF08291">
    <property type="entry name" value="Peptidase_M15_3"/>
    <property type="match status" value="1"/>
</dbReference>
<evidence type="ECO:0000256" key="9">
    <source>
        <dbReference type="ARBA" id="ARBA00023316"/>
    </source>
</evidence>
<sequence length="138" mass="15573">MSIEAYSLLKNGNLKLSEHFKVREFYCRDGSDPIFVDTELVEILEKIRTHFNKPVTITSAFRTASWNAKQKNAAKYSQHLYGKAADIQVQGISVEQVYAYADKLLAGRGGVGIYPPGLGRANGWVHVDVRKEKSRWRG</sequence>
<evidence type="ECO:0000256" key="10">
    <source>
        <dbReference type="ARBA" id="ARBA00093448"/>
    </source>
</evidence>
<evidence type="ECO:0000256" key="6">
    <source>
        <dbReference type="ARBA" id="ARBA00022801"/>
    </source>
</evidence>
<organism evidence="13 14">
    <name type="scientific">Faecalibacterium prausnitzii</name>
    <dbReference type="NCBI Taxonomy" id="853"/>
    <lineage>
        <taxon>Bacteria</taxon>
        <taxon>Bacillati</taxon>
        <taxon>Bacillota</taxon>
        <taxon>Clostridia</taxon>
        <taxon>Eubacteriales</taxon>
        <taxon>Oscillospiraceae</taxon>
        <taxon>Faecalibacterium</taxon>
    </lineage>
</organism>
<proteinExistence type="inferred from homology"/>
<dbReference type="RefSeq" id="WP_097779755.1">
    <property type="nucleotide sequence ID" value="NZ_NMTZ01000020.1"/>
</dbReference>
<dbReference type="GO" id="GO:0006508">
    <property type="term" value="P:proteolysis"/>
    <property type="evidence" value="ECO:0007669"/>
    <property type="project" value="UniProtKB-KW"/>
</dbReference>
<dbReference type="PANTHER" id="PTHR37425:SF1">
    <property type="entry name" value="OUTER MEMBRANE PROTEIN"/>
    <property type="match status" value="1"/>
</dbReference>
<evidence type="ECO:0000256" key="2">
    <source>
        <dbReference type="ARBA" id="ARBA00004776"/>
    </source>
</evidence>
<keyword evidence="6" id="KW-0378">Hydrolase</keyword>
<keyword evidence="4" id="KW-0479">Metal-binding</keyword>
<evidence type="ECO:0000256" key="3">
    <source>
        <dbReference type="ARBA" id="ARBA00022670"/>
    </source>
</evidence>
<dbReference type="Gene3D" id="3.30.1380.10">
    <property type="match status" value="1"/>
</dbReference>
<keyword evidence="5" id="KW-0732">Signal</keyword>
<evidence type="ECO:0000256" key="4">
    <source>
        <dbReference type="ARBA" id="ARBA00022723"/>
    </source>
</evidence>
<dbReference type="PANTHER" id="PTHR37425">
    <property type="match status" value="1"/>
</dbReference>
<feature type="domain" description="Peptidase M15A C-terminal" evidence="12">
    <location>
        <begin position="19"/>
        <end position="128"/>
    </location>
</feature>
<name>A0A2A7AXQ4_9FIRM</name>
<gene>
    <name evidence="13" type="ORF">CGS59_09485</name>
</gene>
<evidence type="ECO:0000256" key="5">
    <source>
        <dbReference type="ARBA" id="ARBA00022729"/>
    </source>
</evidence>
<dbReference type="SUPFAM" id="SSF55166">
    <property type="entry name" value="Hedgehog/DD-peptidase"/>
    <property type="match status" value="1"/>
</dbReference>
<evidence type="ECO:0000313" key="13">
    <source>
        <dbReference type="EMBL" id="PDX83832.1"/>
    </source>
</evidence>
<dbReference type="AlphaFoldDB" id="A0A2A7AXQ4"/>
<keyword evidence="8" id="KW-0482">Metalloprotease</keyword>
<evidence type="ECO:0000256" key="8">
    <source>
        <dbReference type="ARBA" id="ARBA00023049"/>
    </source>
</evidence>
<keyword evidence="7" id="KW-0862">Zinc</keyword>
<accession>A0A2A7AXQ4</accession>
<dbReference type="GO" id="GO:0071555">
    <property type="term" value="P:cell wall organization"/>
    <property type="evidence" value="ECO:0007669"/>
    <property type="project" value="UniProtKB-KW"/>
</dbReference>
<dbReference type="InterPro" id="IPR013230">
    <property type="entry name" value="Peptidase_M15A_C"/>
</dbReference>
<evidence type="ECO:0000259" key="12">
    <source>
        <dbReference type="Pfam" id="PF08291"/>
    </source>
</evidence>
<keyword evidence="9" id="KW-0961">Cell wall biogenesis/degradation</keyword>
<comment type="similarity">
    <text evidence="10">Belongs to the peptidase M15 family.</text>
</comment>
<reference evidence="13 14" key="1">
    <citation type="journal article" date="2017" name="Front. Microbiol.">
        <title>New Insights into the Diversity of the Genus Faecalibacterium.</title>
        <authorList>
            <person name="Benevides L."/>
            <person name="Burman S."/>
            <person name="Martin R."/>
            <person name="Robert V."/>
            <person name="Thomas M."/>
            <person name="Miquel S."/>
            <person name="Chain F."/>
            <person name="Sokol H."/>
            <person name="Bermudez-Humaran L.G."/>
            <person name="Morrison M."/>
            <person name="Langella P."/>
            <person name="Azevedo V.A."/>
            <person name="Chatel J.M."/>
            <person name="Soares S."/>
        </authorList>
    </citation>
    <scope>NUCLEOTIDE SEQUENCE [LARGE SCALE GENOMIC DNA]</scope>
    <source>
        <strain evidence="13 14">CNCM I 4644</strain>
    </source>
</reference>
<protein>
    <recommendedName>
        <fullName evidence="11">Murein endopeptidase K</fullName>
    </recommendedName>
</protein>
<dbReference type="Proteomes" id="UP000220480">
    <property type="component" value="Unassembled WGS sequence"/>
</dbReference>
<comment type="pathway">
    <text evidence="2">Cell wall biogenesis; cell wall polysaccharide biosynthesis.</text>
</comment>